<dbReference type="AlphaFoldDB" id="A0A9W9BVJ0"/>
<keyword evidence="3" id="KW-1185">Reference proteome</keyword>
<dbReference type="Proteomes" id="UP001140562">
    <property type="component" value="Unassembled WGS sequence"/>
</dbReference>
<gene>
    <name evidence="2" type="ORF">N0V87_009542</name>
</gene>
<keyword evidence="1" id="KW-0732">Signal</keyword>
<feature type="chain" id="PRO_5040882671" evidence="1">
    <location>
        <begin position="25"/>
        <end position="81"/>
    </location>
</feature>
<organism evidence="2 3">
    <name type="scientific">Didymella glomerata</name>
    <dbReference type="NCBI Taxonomy" id="749621"/>
    <lineage>
        <taxon>Eukaryota</taxon>
        <taxon>Fungi</taxon>
        <taxon>Dikarya</taxon>
        <taxon>Ascomycota</taxon>
        <taxon>Pezizomycotina</taxon>
        <taxon>Dothideomycetes</taxon>
        <taxon>Pleosporomycetidae</taxon>
        <taxon>Pleosporales</taxon>
        <taxon>Pleosporineae</taxon>
        <taxon>Didymellaceae</taxon>
        <taxon>Didymella</taxon>
    </lineage>
</organism>
<dbReference type="EMBL" id="JAPEUV010000169">
    <property type="protein sequence ID" value="KAJ4330958.1"/>
    <property type="molecule type" value="Genomic_DNA"/>
</dbReference>
<comment type="caution">
    <text evidence="2">The sequence shown here is derived from an EMBL/GenBank/DDBJ whole genome shotgun (WGS) entry which is preliminary data.</text>
</comment>
<evidence type="ECO:0000256" key="1">
    <source>
        <dbReference type="SAM" id="SignalP"/>
    </source>
</evidence>
<accession>A0A9W9BVJ0</accession>
<sequence>MSNKSLILTNVHLILTTLITSTHAFIDGPLDWADTFTCTTGFEKYGRDEQYGWRSGTKEKYFGIGKGALTLEEEQALGRSD</sequence>
<proteinExistence type="predicted"/>
<feature type="signal peptide" evidence="1">
    <location>
        <begin position="1"/>
        <end position="24"/>
    </location>
</feature>
<evidence type="ECO:0000313" key="3">
    <source>
        <dbReference type="Proteomes" id="UP001140562"/>
    </source>
</evidence>
<protein>
    <submittedName>
        <fullName evidence="2">Uncharacterized protein</fullName>
    </submittedName>
</protein>
<evidence type="ECO:0000313" key="2">
    <source>
        <dbReference type="EMBL" id="KAJ4330958.1"/>
    </source>
</evidence>
<reference evidence="2" key="1">
    <citation type="submission" date="2022-10" db="EMBL/GenBank/DDBJ databases">
        <title>Tapping the CABI collections for fungal endophytes: first genome assemblies for Collariella, Neodidymelliopsis, Ascochyta clinopodiicola, Didymella pomorum, Didymosphaeria variabile, Neocosmospora piperis and Neocucurbitaria cava.</title>
        <authorList>
            <person name="Hill R."/>
        </authorList>
    </citation>
    <scope>NUCLEOTIDE SEQUENCE</scope>
    <source>
        <strain evidence="2">IMI 360193</strain>
    </source>
</reference>
<name>A0A9W9BVJ0_9PLEO</name>
<dbReference type="OrthoDB" id="3773113at2759"/>